<name>A0A1N7IS07_9FLAO</name>
<evidence type="ECO:0008006" key="4">
    <source>
        <dbReference type="Google" id="ProtNLM"/>
    </source>
</evidence>
<dbReference type="InterPro" id="IPR016024">
    <property type="entry name" value="ARM-type_fold"/>
</dbReference>
<dbReference type="EMBL" id="FTNZ01000006">
    <property type="protein sequence ID" value="SIS39895.1"/>
    <property type="molecule type" value="Genomic_DNA"/>
</dbReference>
<dbReference type="Proteomes" id="UP000186106">
    <property type="component" value="Unassembled WGS sequence"/>
</dbReference>
<dbReference type="KEGG" id="cjt:EG359_01015"/>
<gene>
    <name evidence="1" type="ORF">EG359_01015</name>
    <name evidence="2" type="ORF">SAMN05421768_106326</name>
</gene>
<organism evidence="2">
    <name type="scientific">Chryseobacterium joostei</name>
    <dbReference type="NCBI Taxonomy" id="112234"/>
    <lineage>
        <taxon>Bacteria</taxon>
        <taxon>Pseudomonadati</taxon>
        <taxon>Bacteroidota</taxon>
        <taxon>Flavobacteriia</taxon>
        <taxon>Flavobacteriales</taxon>
        <taxon>Weeksellaceae</taxon>
        <taxon>Chryseobacterium group</taxon>
        <taxon>Chryseobacterium</taxon>
    </lineage>
</organism>
<evidence type="ECO:0000313" key="2">
    <source>
        <dbReference type="EMBL" id="SIS39895.1"/>
    </source>
</evidence>
<evidence type="ECO:0000313" key="3">
    <source>
        <dbReference type="Proteomes" id="UP000279541"/>
    </source>
</evidence>
<dbReference type="Pfam" id="PF13646">
    <property type="entry name" value="HEAT_2"/>
    <property type="match status" value="1"/>
</dbReference>
<dbReference type="STRING" id="112234.SAMN05421768_106326"/>
<evidence type="ECO:0000313" key="1">
    <source>
        <dbReference type="EMBL" id="AZA98267.1"/>
    </source>
</evidence>
<proteinExistence type="predicted"/>
<dbReference type="InterPro" id="IPR011989">
    <property type="entry name" value="ARM-like"/>
</dbReference>
<sequence length="216" mass="24738">MTTVTMDKYLIDLIERMLDTSDQIMEAGYDSSKTISWKALREAEKVDKADYVPQLILFIDKEKDKKKRGEAYFLLGHIAKNTNDTTALNYLIQRVDKETDKYIVSSLLDRIGDIKKPTGTNLQPLITATKNDKWLIRHSAIQSLNYSTDPDAESTLIEILDSSDNQYNLTYSNATLNRIGTLRAIPHLEKHLKSRKRDVKDSAKFAIEEILKRNGQ</sequence>
<protein>
    <recommendedName>
        <fullName evidence="4">HEAT repeat domain-containing protein</fullName>
    </recommendedName>
</protein>
<accession>A0A1N7IS07</accession>
<dbReference type="Proteomes" id="UP000279541">
    <property type="component" value="Chromosome"/>
</dbReference>
<dbReference type="Gene3D" id="1.25.10.10">
    <property type="entry name" value="Leucine-rich Repeat Variant"/>
    <property type="match status" value="1"/>
</dbReference>
<dbReference type="SUPFAM" id="SSF48371">
    <property type="entry name" value="ARM repeat"/>
    <property type="match status" value="1"/>
</dbReference>
<dbReference type="EMBL" id="CP033926">
    <property type="protein sequence ID" value="AZA98267.1"/>
    <property type="molecule type" value="Genomic_DNA"/>
</dbReference>
<dbReference type="AlphaFoldDB" id="A0A1N7IS07"/>
<reference evidence="1 3" key="2">
    <citation type="submission" date="2018-11" db="EMBL/GenBank/DDBJ databases">
        <title>Proposal to divide the Flavobacteriaceae and reorganize its genera based on Amino Acid Identity values calculated from whole genome sequences.</title>
        <authorList>
            <person name="Nicholson A.C."/>
            <person name="Gulvik C.A."/>
            <person name="Whitney A.M."/>
            <person name="Humrighouse B.W."/>
            <person name="Bell M."/>
            <person name="Holmes B."/>
            <person name="Steigerwalt A.G."/>
            <person name="Villarma A."/>
            <person name="Sheth M."/>
            <person name="Batra D."/>
            <person name="Pryor J."/>
            <person name="Bernardet J.-F."/>
            <person name="Hugo C."/>
            <person name="Kampfer P."/>
            <person name="Newman J."/>
            <person name="McQuiston J.R."/>
        </authorList>
    </citation>
    <scope>NUCLEOTIDE SEQUENCE [LARGE SCALE GENOMIC DNA]</scope>
    <source>
        <strain evidence="1 3">DSM 16927</strain>
    </source>
</reference>
<reference evidence="2" key="1">
    <citation type="submission" date="2017-01" db="EMBL/GenBank/DDBJ databases">
        <authorList>
            <person name="Mah S.A."/>
            <person name="Swanson W.J."/>
            <person name="Moy G.W."/>
            <person name="Vacquier V.D."/>
        </authorList>
    </citation>
    <scope>NUCLEOTIDE SEQUENCE [LARGE SCALE GENOMIC DNA]</scope>
    <source>
        <strain evidence="2">DSM 16927</strain>
    </source>
</reference>
<keyword evidence="3" id="KW-1185">Reference proteome</keyword>